<name>A0A090QKQ1_9GAMM</name>
<dbReference type="GO" id="GO:0005975">
    <property type="term" value="P:carbohydrate metabolic process"/>
    <property type="evidence" value="ECO:0007669"/>
    <property type="project" value="InterPro"/>
</dbReference>
<dbReference type="SMART" id="SM00495">
    <property type="entry name" value="ChtBD3"/>
    <property type="match status" value="2"/>
</dbReference>
<feature type="signal peptide" evidence="2">
    <location>
        <begin position="1"/>
        <end position="21"/>
    </location>
</feature>
<dbReference type="GO" id="GO:0030246">
    <property type="term" value="F:carbohydrate binding"/>
    <property type="evidence" value="ECO:0007669"/>
    <property type="project" value="InterPro"/>
</dbReference>
<dbReference type="EC" id="3.2.1.14" evidence="4"/>
<evidence type="ECO:0000259" key="3">
    <source>
        <dbReference type="SMART" id="SM00495"/>
    </source>
</evidence>
<feature type="region of interest" description="Disordered" evidence="1">
    <location>
        <begin position="72"/>
        <end position="91"/>
    </location>
</feature>
<feature type="domain" description="Chitin-binding type-3" evidence="3">
    <location>
        <begin position="93"/>
        <end position="138"/>
    </location>
</feature>
<evidence type="ECO:0000313" key="5">
    <source>
        <dbReference type="Proteomes" id="UP000029227"/>
    </source>
</evidence>
<dbReference type="InterPro" id="IPR003610">
    <property type="entry name" value="CBM5/12"/>
</dbReference>
<dbReference type="AlphaFoldDB" id="A0A090QKQ1"/>
<dbReference type="Gene3D" id="2.10.10.90">
    <property type="match status" value="1"/>
</dbReference>
<evidence type="ECO:0000256" key="1">
    <source>
        <dbReference type="SAM" id="MobiDB-lite"/>
    </source>
</evidence>
<evidence type="ECO:0000313" key="4">
    <source>
        <dbReference type="EMBL" id="GAL03730.1"/>
    </source>
</evidence>
<feature type="domain" description="Chitin-binding type-3" evidence="3">
    <location>
        <begin position="27"/>
        <end position="71"/>
    </location>
</feature>
<dbReference type="eggNOG" id="COG3325">
    <property type="taxonomic scope" value="Bacteria"/>
</dbReference>
<proteinExistence type="predicted"/>
<dbReference type="EMBL" id="BBMN01000002">
    <property type="protein sequence ID" value="GAL03730.1"/>
    <property type="molecule type" value="Genomic_DNA"/>
</dbReference>
<organism evidence="4 5">
    <name type="scientific">Photobacterium aphoticum</name>
    <dbReference type="NCBI Taxonomy" id="754436"/>
    <lineage>
        <taxon>Bacteria</taxon>
        <taxon>Pseudomonadati</taxon>
        <taxon>Pseudomonadota</taxon>
        <taxon>Gammaproteobacteria</taxon>
        <taxon>Vibrionales</taxon>
        <taxon>Vibrionaceae</taxon>
        <taxon>Photobacterium</taxon>
    </lineage>
</organism>
<gene>
    <name evidence="4" type="ORF">JCM19237_6624</name>
</gene>
<dbReference type="GO" id="GO:0008843">
    <property type="term" value="F:endochitinase activity"/>
    <property type="evidence" value="ECO:0007669"/>
    <property type="project" value="UniProtKB-EC"/>
</dbReference>
<comment type="caution">
    <text evidence="4">The sequence shown here is derived from an EMBL/GenBank/DDBJ whole genome shotgun (WGS) entry which is preliminary data.</text>
</comment>
<keyword evidence="4" id="KW-0326">Glycosidase</keyword>
<dbReference type="Proteomes" id="UP000029227">
    <property type="component" value="Unassembled WGS sequence"/>
</dbReference>
<reference evidence="4 5" key="1">
    <citation type="journal article" date="2014" name="Genome Announc.">
        <title>Draft Genome Sequences of Two Vibrionaceae Species, Vibrio ponticus C121 and Photobacterium aphoticum C119, Isolated as Coral Reef Microbiota.</title>
        <authorList>
            <person name="Al-saari N."/>
            <person name="Meirelles P.M."/>
            <person name="Mino S."/>
            <person name="Suda W."/>
            <person name="Oshima K."/>
            <person name="Hattori M."/>
            <person name="Ohkuma M."/>
            <person name="Thompson F.L."/>
            <person name="Gomez-Gil B."/>
            <person name="Sawabe T."/>
            <person name="Sawabe T."/>
        </authorList>
    </citation>
    <scope>NUCLEOTIDE SEQUENCE [LARGE SCALE GENOMIC DNA]</scope>
    <source>
        <strain evidence="4 5">JCM 19237</strain>
    </source>
</reference>
<sequence length="245" mass="25964">MKTQPTAIALALSFCSFGALAATTPIPWIPGATQVVNGDVVSYKEACYIAQNNPGKWETPSASSTWFWQSTECEGLPPGPTPDPDPDPEPGDVIPWVAGSTSVKNGETVIYQDQCFTAKNNPGPWETPTAQSWFWTAVSCPNDPSEPVICPDGSTAPSLAECPKEPVVCEDGSTAPTVEECPKEPVVCEDGSTAPSLELCPVDPVTCPDGSTAPSLDACPSNAHYFVSQTGKTAIMVLRRHRLRP</sequence>
<feature type="chain" id="PRO_5001862172" evidence="2">
    <location>
        <begin position="22"/>
        <end position="245"/>
    </location>
</feature>
<evidence type="ECO:0000256" key="2">
    <source>
        <dbReference type="SAM" id="SignalP"/>
    </source>
</evidence>
<keyword evidence="2" id="KW-0732">Signal</keyword>
<dbReference type="GO" id="GO:0005576">
    <property type="term" value="C:extracellular region"/>
    <property type="evidence" value="ECO:0007669"/>
    <property type="project" value="InterPro"/>
</dbReference>
<keyword evidence="4" id="KW-0378">Hydrolase</keyword>
<accession>A0A090QKQ1</accession>
<protein>
    <submittedName>
        <fullName evidence="4">Chitinase</fullName>
        <ecNumber evidence="4">3.2.1.14</ecNumber>
    </submittedName>
</protein>
<dbReference type="STRING" id="754436.JCM19237_6624"/>